<proteinExistence type="predicted"/>
<dbReference type="RefSeq" id="XP_034246667.1">
    <property type="nucleotide sequence ID" value="XM_034390776.1"/>
</dbReference>
<evidence type="ECO:0000256" key="1">
    <source>
        <dbReference type="SAM" id="MobiDB-lite"/>
    </source>
</evidence>
<name>A0A6P8ZCR4_THRPL</name>
<dbReference type="Proteomes" id="UP000515158">
    <property type="component" value="Unplaced"/>
</dbReference>
<dbReference type="AlphaFoldDB" id="A0A6P8ZCR4"/>
<dbReference type="InParanoid" id="A0A6P8ZCR4"/>
<gene>
    <name evidence="3" type="primary">LOC117648316</name>
</gene>
<feature type="compositionally biased region" description="Low complexity" evidence="1">
    <location>
        <begin position="74"/>
        <end position="84"/>
    </location>
</feature>
<reference evidence="3" key="1">
    <citation type="submission" date="2025-08" db="UniProtKB">
        <authorList>
            <consortium name="RefSeq"/>
        </authorList>
    </citation>
    <scope>IDENTIFICATION</scope>
    <source>
        <tissue evidence="3">Total insect</tissue>
    </source>
</reference>
<organism evidence="3">
    <name type="scientific">Thrips palmi</name>
    <name type="common">Melon thrips</name>
    <dbReference type="NCBI Taxonomy" id="161013"/>
    <lineage>
        <taxon>Eukaryota</taxon>
        <taxon>Metazoa</taxon>
        <taxon>Ecdysozoa</taxon>
        <taxon>Arthropoda</taxon>
        <taxon>Hexapoda</taxon>
        <taxon>Insecta</taxon>
        <taxon>Pterygota</taxon>
        <taxon>Neoptera</taxon>
        <taxon>Paraneoptera</taxon>
        <taxon>Thysanoptera</taxon>
        <taxon>Terebrantia</taxon>
        <taxon>Thripoidea</taxon>
        <taxon>Thripidae</taxon>
        <taxon>Thrips</taxon>
    </lineage>
</organism>
<dbReference type="KEGG" id="tpal:117648316"/>
<keyword evidence="2" id="KW-1185">Reference proteome</keyword>
<evidence type="ECO:0000313" key="3">
    <source>
        <dbReference type="RefSeq" id="XP_034246667.1"/>
    </source>
</evidence>
<dbReference type="OrthoDB" id="6777617at2759"/>
<dbReference type="GeneID" id="117648316"/>
<protein>
    <submittedName>
        <fullName evidence="3">Uncharacterized protein LOC117648316</fullName>
    </submittedName>
</protein>
<accession>A0A6P8ZCR4</accession>
<sequence>MAPPVFAKKVCCDPYQKHRKPVTLNLRVIVAFDKEKNPGLIVGSYICDNCRKISEGLDCSSIELPKKHHGPSGSGQSSNSGQSQPKDVCCNPFKLHSNAIYKGLRRINDSDRIRCEKLNWNVGQFWCDTCRKHDSSSAQSKTSVGSDDNIEEFDETSIKDLGLADLFAEISGELAAEKSEPNSQEIVAVAGTSQSSDSCSPTLSPVVRTESSKRKLTSLGVGPLVLTGVKSQAGIAAVTKRKIDEAMDLVQKKVCVAAGITVEDLPQPPEARKAQDHDLLMNDIKEKLLSATRFEKYQLLSLVPLSWSVNAAAQFFGVGRTLIKNTRELRIQKGILPGRDFTRKSSVLDSTRLLIKDFYCSDENSKALPGVRDCVSVSKGVYEQKRLLLCDVAELYESFKKAYPDLKVGLSTFYALRPKWCVFAGGAGTHEQCICQTHQNFKLILYALNIKIHYSELIKLCVCNIEDRCCMLKLCENCPSLEQVQETIRRQIQVPEQLQFEHEEFEFLEGTIKFRQWKSTDKTEMLVQICKRSELIELAAKKLNDLIPHSFIAYSQACYVKKMREDLPQDKVVVNMDFSMNYSCLVQGAVQSYHWSPKQVTVHPTVIY</sequence>
<dbReference type="PANTHER" id="PTHR46601:SF1">
    <property type="entry name" value="ADF-H DOMAIN-CONTAINING PROTEIN"/>
    <property type="match status" value="1"/>
</dbReference>
<dbReference type="PANTHER" id="PTHR46601">
    <property type="entry name" value="ULP_PROTEASE DOMAIN-CONTAINING PROTEIN"/>
    <property type="match status" value="1"/>
</dbReference>
<feature type="region of interest" description="Disordered" evidence="1">
    <location>
        <begin position="67"/>
        <end position="86"/>
    </location>
</feature>
<evidence type="ECO:0000313" key="2">
    <source>
        <dbReference type="Proteomes" id="UP000515158"/>
    </source>
</evidence>